<evidence type="ECO:0000256" key="1">
    <source>
        <dbReference type="ARBA" id="ARBA00004141"/>
    </source>
</evidence>
<dbReference type="EC" id="2.3.1.225" evidence="7"/>
<name>A0A1J4KLE2_9EUKA</name>
<evidence type="ECO:0000256" key="3">
    <source>
        <dbReference type="ARBA" id="ARBA00022692"/>
    </source>
</evidence>
<evidence type="ECO:0000256" key="5">
    <source>
        <dbReference type="ARBA" id="ARBA00023136"/>
    </source>
</evidence>
<dbReference type="InterPro" id="IPR001594">
    <property type="entry name" value="Palmitoyltrfase_DHHC"/>
</dbReference>
<evidence type="ECO:0000256" key="4">
    <source>
        <dbReference type="ARBA" id="ARBA00022989"/>
    </source>
</evidence>
<keyword evidence="3 7" id="KW-0812">Transmembrane</keyword>
<organism evidence="10 11">
    <name type="scientific">Tritrichomonas foetus</name>
    <dbReference type="NCBI Taxonomy" id="1144522"/>
    <lineage>
        <taxon>Eukaryota</taxon>
        <taxon>Metamonada</taxon>
        <taxon>Parabasalia</taxon>
        <taxon>Tritrichomonadida</taxon>
        <taxon>Tritrichomonadidae</taxon>
        <taxon>Tritrichomonas</taxon>
    </lineage>
</organism>
<dbReference type="GO" id="GO:0005783">
    <property type="term" value="C:endoplasmic reticulum"/>
    <property type="evidence" value="ECO:0007669"/>
    <property type="project" value="TreeGrafter"/>
</dbReference>
<evidence type="ECO:0000313" key="10">
    <source>
        <dbReference type="EMBL" id="OHT12119.1"/>
    </source>
</evidence>
<comment type="domain">
    <text evidence="7">The DHHC domain is required for palmitoyltransferase activity.</text>
</comment>
<dbReference type="VEuPathDB" id="TrichDB:TRFO_03756"/>
<comment type="subcellular location">
    <subcellularLocation>
        <location evidence="1">Membrane</location>
        <topology evidence="1">Multi-pass membrane protein</topology>
    </subcellularLocation>
</comment>
<keyword evidence="4 7" id="KW-1133">Transmembrane helix</keyword>
<comment type="similarity">
    <text evidence="7">Belongs to the DHHC palmitoyltransferase family.</text>
</comment>
<evidence type="ECO:0000256" key="7">
    <source>
        <dbReference type="RuleBase" id="RU079119"/>
    </source>
</evidence>
<protein>
    <recommendedName>
        <fullName evidence="7">Palmitoyltransferase</fullName>
        <ecNumber evidence="7">2.3.1.225</ecNumber>
    </recommendedName>
</protein>
<feature type="compositionally biased region" description="Basic and acidic residues" evidence="8">
    <location>
        <begin position="196"/>
        <end position="218"/>
    </location>
</feature>
<dbReference type="GO" id="GO:0006612">
    <property type="term" value="P:protein targeting to membrane"/>
    <property type="evidence" value="ECO:0007669"/>
    <property type="project" value="TreeGrafter"/>
</dbReference>
<keyword evidence="11" id="KW-1185">Reference proteome</keyword>
<dbReference type="PANTHER" id="PTHR22883:SF147">
    <property type="entry name" value="PALMITOYLTRANSFERASE"/>
    <property type="match status" value="1"/>
</dbReference>
<dbReference type="OrthoDB" id="331948at2759"/>
<evidence type="ECO:0000313" key="11">
    <source>
        <dbReference type="Proteomes" id="UP000179807"/>
    </source>
</evidence>
<dbReference type="GO" id="GO:0016020">
    <property type="term" value="C:membrane"/>
    <property type="evidence" value="ECO:0007669"/>
    <property type="project" value="UniProtKB-SubCell"/>
</dbReference>
<dbReference type="Pfam" id="PF01529">
    <property type="entry name" value="DHHC"/>
    <property type="match status" value="1"/>
</dbReference>
<accession>A0A1J4KLE2</accession>
<feature type="domain" description="Palmitoyltransferase DHHC" evidence="9">
    <location>
        <begin position="297"/>
        <end position="417"/>
    </location>
</feature>
<feature type="compositionally biased region" description="Low complexity" evidence="8">
    <location>
        <begin position="219"/>
        <end position="230"/>
    </location>
</feature>
<dbReference type="PROSITE" id="PS50216">
    <property type="entry name" value="DHHC"/>
    <property type="match status" value="1"/>
</dbReference>
<keyword evidence="6 7" id="KW-0012">Acyltransferase</keyword>
<sequence>MRKTRKYFLKHSNHPQLIIFLHPMNEEDISVNDQEMPFPGYTEYEKTPCCFFFTKTKIPSINATFFGHWEVSLSIPCITLFLMVSSYIVFFTIILHHLENYKSLAFLLVTPLFLLFIISYIRIIVDGPGYFPFYWSNSDFQSHHHSISSPIVINESFSSNPYKNSEIRPTFDLDQNIGLDLTFNQEFNENQNISKEINKDTNKNRHTERNKEFDHGGSENENNQNLNNELNKNHNRNCYENHKMNKNSNLQKFKKEIKKDIKCTKNYSKSKKNNMDPDFNHLLIHDEESPAGIVSNKEQLHYVKKRPKPNRCIYSSTARRIVIRPDHFCDYTQSWIGKKNFKFFVLFNTYGFLYIFFFCIFDFVSMMIEITSEKHRMLAILFIYFCLSLMFMMMTSLFVCSHCNNACTNTTSWENWNGVNPSRYDQGCIENLEDVCGTRKKFFLWLFPISPWKGKTNFELIENYIDYGEQVA</sequence>
<feature type="transmembrane region" description="Helical" evidence="7">
    <location>
        <begin position="343"/>
        <end position="365"/>
    </location>
</feature>
<comment type="catalytic activity">
    <reaction evidence="7">
        <text>L-cysteinyl-[protein] + hexadecanoyl-CoA = S-hexadecanoyl-L-cysteinyl-[protein] + CoA</text>
        <dbReference type="Rhea" id="RHEA:36683"/>
        <dbReference type="Rhea" id="RHEA-COMP:10131"/>
        <dbReference type="Rhea" id="RHEA-COMP:11032"/>
        <dbReference type="ChEBI" id="CHEBI:29950"/>
        <dbReference type="ChEBI" id="CHEBI:57287"/>
        <dbReference type="ChEBI" id="CHEBI:57379"/>
        <dbReference type="ChEBI" id="CHEBI:74151"/>
        <dbReference type="EC" id="2.3.1.225"/>
    </reaction>
</comment>
<dbReference type="AlphaFoldDB" id="A0A1J4KLE2"/>
<dbReference type="Proteomes" id="UP000179807">
    <property type="component" value="Unassembled WGS sequence"/>
</dbReference>
<comment type="caution">
    <text evidence="10">The sequence shown here is derived from an EMBL/GenBank/DDBJ whole genome shotgun (WGS) entry which is preliminary data.</text>
</comment>
<evidence type="ECO:0000256" key="2">
    <source>
        <dbReference type="ARBA" id="ARBA00022679"/>
    </source>
</evidence>
<dbReference type="GeneID" id="94826202"/>
<keyword evidence="5 7" id="KW-0472">Membrane</keyword>
<dbReference type="RefSeq" id="XP_068365255.1">
    <property type="nucleotide sequence ID" value="XM_068491498.1"/>
</dbReference>
<evidence type="ECO:0000256" key="8">
    <source>
        <dbReference type="SAM" id="MobiDB-lite"/>
    </source>
</evidence>
<gene>
    <name evidence="10" type="ORF">TRFO_03756</name>
</gene>
<feature type="region of interest" description="Disordered" evidence="8">
    <location>
        <begin position="192"/>
        <end position="237"/>
    </location>
</feature>
<feature type="transmembrane region" description="Helical" evidence="7">
    <location>
        <begin position="73"/>
        <end position="95"/>
    </location>
</feature>
<evidence type="ECO:0000259" key="9">
    <source>
        <dbReference type="Pfam" id="PF01529"/>
    </source>
</evidence>
<feature type="transmembrane region" description="Helical" evidence="7">
    <location>
        <begin position="377"/>
        <end position="399"/>
    </location>
</feature>
<reference evidence="10" key="1">
    <citation type="submission" date="2016-10" db="EMBL/GenBank/DDBJ databases">
        <authorList>
            <person name="Benchimol M."/>
            <person name="Almeida L.G."/>
            <person name="Vasconcelos A.T."/>
            <person name="Perreira-Neves A."/>
            <person name="Rosa I.A."/>
            <person name="Tasca T."/>
            <person name="Bogo M.R."/>
            <person name="de Souza W."/>
        </authorList>
    </citation>
    <scope>NUCLEOTIDE SEQUENCE [LARGE SCALE GENOMIC DNA]</scope>
    <source>
        <strain evidence="10">K</strain>
    </source>
</reference>
<proteinExistence type="inferred from homology"/>
<dbReference type="GO" id="GO:0005794">
    <property type="term" value="C:Golgi apparatus"/>
    <property type="evidence" value="ECO:0007669"/>
    <property type="project" value="TreeGrafter"/>
</dbReference>
<keyword evidence="2 7" id="KW-0808">Transferase</keyword>
<dbReference type="EMBL" id="MLAK01000571">
    <property type="protein sequence ID" value="OHT12119.1"/>
    <property type="molecule type" value="Genomic_DNA"/>
</dbReference>
<evidence type="ECO:0000256" key="6">
    <source>
        <dbReference type="ARBA" id="ARBA00023315"/>
    </source>
</evidence>
<feature type="transmembrane region" description="Helical" evidence="7">
    <location>
        <begin position="104"/>
        <end position="125"/>
    </location>
</feature>
<dbReference type="InterPro" id="IPR039859">
    <property type="entry name" value="PFA4/ZDH16/20/ERF2-like"/>
</dbReference>
<dbReference type="PANTHER" id="PTHR22883">
    <property type="entry name" value="ZINC FINGER DHHC DOMAIN CONTAINING PROTEIN"/>
    <property type="match status" value="1"/>
</dbReference>
<dbReference type="GO" id="GO:0019706">
    <property type="term" value="F:protein-cysteine S-palmitoyltransferase activity"/>
    <property type="evidence" value="ECO:0007669"/>
    <property type="project" value="UniProtKB-EC"/>
</dbReference>